<evidence type="ECO:0000256" key="4">
    <source>
        <dbReference type="ARBA" id="ARBA00022737"/>
    </source>
</evidence>
<evidence type="ECO:0000256" key="1">
    <source>
        <dbReference type="ARBA" id="ARBA00004496"/>
    </source>
</evidence>
<evidence type="ECO:0000256" key="3">
    <source>
        <dbReference type="ARBA" id="ARBA00022723"/>
    </source>
</evidence>
<keyword evidence="5" id="KW-0106">Calcium</keyword>
<dbReference type="SMART" id="SM00054">
    <property type="entry name" value="EFh"/>
    <property type="match status" value="3"/>
</dbReference>
<dbReference type="Proteomes" id="UP001158576">
    <property type="component" value="Chromosome XSR"/>
</dbReference>
<dbReference type="PANTHER" id="PTHR46212:SF3">
    <property type="entry name" value="GH27120P"/>
    <property type="match status" value="1"/>
</dbReference>
<keyword evidence="8" id="KW-1185">Reference proteome</keyword>
<dbReference type="InterPro" id="IPR018247">
    <property type="entry name" value="EF_Hand_1_Ca_BS"/>
</dbReference>
<comment type="subcellular location">
    <subcellularLocation>
        <location evidence="1">Cytoplasm</location>
    </subcellularLocation>
</comment>
<dbReference type="PROSITE" id="PS50222">
    <property type="entry name" value="EF_HAND_2"/>
    <property type="match status" value="1"/>
</dbReference>
<keyword evidence="2" id="KW-0963">Cytoplasm</keyword>
<dbReference type="CDD" id="cd16180">
    <property type="entry name" value="EFh_PEF_Group_I"/>
    <property type="match status" value="1"/>
</dbReference>
<proteinExistence type="predicted"/>
<dbReference type="InterPro" id="IPR002048">
    <property type="entry name" value="EF_hand_dom"/>
</dbReference>
<feature type="domain" description="EF-hand" evidence="6">
    <location>
        <begin position="68"/>
        <end position="103"/>
    </location>
</feature>
<evidence type="ECO:0000313" key="8">
    <source>
        <dbReference type="Proteomes" id="UP001158576"/>
    </source>
</evidence>
<dbReference type="SUPFAM" id="SSF47473">
    <property type="entry name" value="EF-hand"/>
    <property type="match status" value="1"/>
</dbReference>
<evidence type="ECO:0000259" key="6">
    <source>
        <dbReference type="PROSITE" id="PS50222"/>
    </source>
</evidence>
<dbReference type="InterPro" id="IPR011992">
    <property type="entry name" value="EF-hand-dom_pair"/>
</dbReference>
<protein>
    <submittedName>
        <fullName evidence="7">Oidioi.mRNA.OKI2018_I69.XSR.g16520.t1.cds</fullName>
    </submittedName>
</protein>
<evidence type="ECO:0000313" key="7">
    <source>
        <dbReference type="EMBL" id="CAG5099422.1"/>
    </source>
</evidence>
<dbReference type="Pfam" id="PF13499">
    <property type="entry name" value="EF-hand_7"/>
    <property type="match status" value="2"/>
</dbReference>
<name>A0ABN7SNM6_OIKDI</name>
<evidence type="ECO:0000256" key="5">
    <source>
        <dbReference type="ARBA" id="ARBA00022837"/>
    </source>
</evidence>
<dbReference type="EMBL" id="OU015569">
    <property type="protein sequence ID" value="CAG5099422.1"/>
    <property type="molecule type" value="Genomic_DNA"/>
</dbReference>
<organism evidence="7 8">
    <name type="scientific">Oikopleura dioica</name>
    <name type="common">Tunicate</name>
    <dbReference type="NCBI Taxonomy" id="34765"/>
    <lineage>
        <taxon>Eukaryota</taxon>
        <taxon>Metazoa</taxon>
        <taxon>Chordata</taxon>
        <taxon>Tunicata</taxon>
        <taxon>Appendicularia</taxon>
        <taxon>Copelata</taxon>
        <taxon>Oikopleuridae</taxon>
        <taxon>Oikopleura</taxon>
    </lineage>
</organism>
<keyword evidence="3" id="KW-0479">Metal-binding</keyword>
<evidence type="ECO:0000256" key="2">
    <source>
        <dbReference type="ARBA" id="ARBA00022490"/>
    </source>
</evidence>
<dbReference type="PROSITE" id="PS00018">
    <property type="entry name" value="EF_HAND_1"/>
    <property type="match status" value="1"/>
</dbReference>
<dbReference type="PANTHER" id="PTHR46212">
    <property type="entry name" value="PEFLIN"/>
    <property type="match status" value="1"/>
</dbReference>
<gene>
    <name evidence="7" type="ORF">OKIOD_LOCUS8078</name>
</gene>
<sequence>MVDPNVARWFEQVDKTRRGRLNAAELQEALKNNNYSSFDINVVAAMIEMFDKDRTKTINLNEFNELWKFLGSWRQCFDRFDNDRSGQIDAGELSTALQQLGYRFSQHFVPVLMQKFDYSGRASHLQFDGFVMALIKIQRLTTAFQPYDRQRNGTAQFTYEQFLATVIQNT</sequence>
<dbReference type="InterPro" id="IPR051426">
    <property type="entry name" value="Peflin/Sorcin_CaBP"/>
</dbReference>
<keyword evidence="4" id="KW-0677">Repeat</keyword>
<accession>A0ABN7SNM6</accession>
<dbReference type="Gene3D" id="1.10.238.10">
    <property type="entry name" value="EF-hand"/>
    <property type="match status" value="1"/>
</dbReference>
<reference evidence="7 8" key="1">
    <citation type="submission" date="2021-04" db="EMBL/GenBank/DDBJ databases">
        <authorList>
            <person name="Bliznina A."/>
        </authorList>
    </citation>
    <scope>NUCLEOTIDE SEQUENCE [LARGE SCALE GENOMIC DNA]</scope>
</reference>